<reference evidence="3" key="1">
    <citation type="submission" date="2021-01" db="EMBL/GenBank/DDBJ databases">
        <title>Genome public.</title>
        <authorList>
            <person name="Liu C."/>
            <person name="Sun Q."/>
        </authorList>
    </citation>
    <scope>NUCLEOTIDE SEQUENCE [LARGE SCALE GENOMIC DNA]</scope>
    <source>
        <strain evidence="3">YIM B02556</strain>
    </source>
</reference>
<feature type="domain" description="DUF4145" evidence="1">
    <location>
        <begin position="27"/>
        <end position="116"/>
    </location>
</feature>
<evidence type="ECO:0000259" key="1">
    <source>
        <dbReference type="Pfam" id="PF13643"/>
    </source>
</evidence>
<gene>
    <name evidence="2" type="ORF">JHL17_07900</name>
</gene>
<dbReference type="InterPro" id="IPR025285">
    <property type="entry name" value="DUF4145"/>
</dbReference>
<sequence>MTRVLPCASSPSCPNHVPDNIRVFYIEAAECLSRRAYNAAAPLFRKVLEITVKRMDPECPAGTNLKNRIDRLPAETGVTPSMKSWAHEIRLIGNEAVHEDEPVQEKDAKDIQAFTELFLTYAFTLPGMLEERRKATEGGGA</sequence>
<name>A0ABS1F1T6_9PROT</name>
<keyword evidence="3" id="KW-1185">Reference proteome</keyword>
<accession>A0ABS1F1T6</accession>
<comment type="caution">
    <text evidence="2">The sequence shown here is derived from an EMBL/GenBank/DDBJ whole genome shotgun (WGS) entry which is preliminary data.</text>
</comment>
<proteinExistence type="predicted"/>
<organism evidence="2 3">
    <name type="scientific">Azospirillum endophyticum</name>
    <dbReference type="NCBI Taxonomy" id="2800326"/>
    <lineage>
        <taxon>Bacteria</taxon>
        <taxon>Pseudomonadati</taxon>
        <taxon>Pseudomonadota</taxon>
        <taxon>Alphaproteobacteria</taxon>
        <taxon>Rhodospirillales</taxon>
        <taxon>Azospirillaceae</taxon>
        <taxon>Azospirillum</taxon>
    </lineage>
</organism>
<dbReference type="Proteomes" id="UP000652760">
    <property type="component" value="Unassembled WGS sequence"/>
</dbReference>
<protein>
    <submittedName>
        <fullName evidence="2">DUF4145 domain-containing protein</fullName>
    </submittedName>
</protein>
<dbReference type="EMBL" id="JAENHM010000025">
    <property type="protein sequence ID" value="MBK1837334.1"/>
    <property type="molecule type" value="Genomic_DNA"/>
</dbReference>
<evidence type="ECO:0000313" key="3">
    <source>
        <dbReference type="Proteomes" id="UP000652760"/>
    </source>
</evidence>
<evidence type="ECO:0000313" key="2">
    <source>
        <dbReference type="EMBL" id="MBK1837334.1"/>
    </source>
</evidence>
<dbReference type="Pfam" id="PF13643">
    <property type="entry name" value="DUF4145"/>
    <property type="match status" value="1"/>
</dbReference>